<name>A0AAN6FUH6_9PEZI</name>
<feature type="transmembrane region" description="Helical" evidence="1">
    <location>
        <begin position="21"/>
        <end position="40"/>
    </location>
</feature>
<organism evidence="2 3">
    <name type="scientific">Friedmanniomyces endolithicus</name>
    <dbReference type="NCBI Taxonomy" id="329885"/>
    <lineage>
        <taxon>Eukaryota</taxon>
        <taxon>Fungi</taxon>
        <taxon>Dikarya</taxon>
        <taxon>Ascomycota</taxon>
        <taxon>Pezizomycotina</taxon>
        <taxon>Dothideomycetes</taxon>
        <taxon>Dothideomycetidae</taxon>
        <taxon>Mycosphaerellales</taxon>
        <taxon>Teratosphaeriaceae</taxon>
        <taxon>Friedmanniomyces</taxon>
    </lineage>
</organism>
<sequence>MALKGPKYFQKHGVANRLEKRALLVAVNLVAGLSIFFFGYDQGVMGGVNTTRNYASLMGFGHYDQASKLVQVDKPLLQGGIVRNHD</sequence>
<keyword evidence="1" id="KW-1133">Transmembrane helix</keyword>
<dbReference type="AlphaFoldDB" id="A0AAN6FUH6"/>
<evidence type="ECO:0000313" key="3">
    <source>
        <dbReference type="Proteomes" id="UP001168146"/>
    </source>
</evidence>
<gene>
    <name evidence="2" type="ORF">LTR82_004409</name>
</gene>
<reference evidence="2" key="1">
    <citation type="submission" date="2021-12" db="EMBL/GenBank/DDBJ databases">
        <title>Black yeast isolated from Biological Soil Crust.</title>
        <authorList>
            <person name="Kurbessoian T."/>
        </authorList>
    </citation>
    <scope>NUCLEOTIDE SEQUENCE</scope>
    <source>
        <strain evidence="2">CCFEE 5208</strain>
    </source>
</reference>
<comment type="caution">
    <text evidence="2">The sequence shown here is derived from an EMBL/GenBank/DDBJ whole genome shotgun (WGS) entry which is preliminary data.</text>
</comment>
<evidence type="ECO:0000313" key="2">
    <source>
        <dbReference type="EMBL" id="KAK0324704.1"/>
    </source>
</evidence>
<dbReference type="Proteomes" id="UP001168146">
    <property type="component" value="Unassembled WGS sequence"/>
</dbReference>
<protein>
    <submittedName>
        <fullName evidence="2">Uncharacterized protein</fullName>
    </submittedName>
</protein>
<proteinExistence type="predicted"/>
<accession>A0AAN6FUH6</accession>
<evidence type="ECO:0000256" key="1">
    <source>
        <dbReference type="SAM" id="Phobius"/>
    </source>
</evidence>
<keyword evidence="1" id="KW-0812">Transmembrane</keyword>
<dbReference type="EMBL" id="JASUXU010000009">
    <property type="protein sequence ID" value="KAK0324704.1"/>
    <property type="molecule type" value="Genomic_DNA"/>
</dbReference>
<keyword evidence="1" id="KW-0472">Membrane</keyword>